<gene>
    <name evidence="2" type="ORF">S01H1_66843</name>
</gene>
<evidence type="ECO:0000256" key="1">
    <source>
        <dbReference type="SAM" id="Phobius"/>
    </source>
</evidence>
<accession>X0XAW7</accession>
<sequence>GLNSPFDLNLIFEATHGGLWVLFALVLINVGWPLEYAYGHVDGSWVLIDPRVFTPGAGMPFFSLELFWSFAVFIMVVTNAWRAIVSVVKVLMNRVHVARTM</sequence>
<evidence type="ECO:0000313" key="2">
    <source>
        <dbReference type="EMBL" id="GAG33813.1"/>
    </source>
</evidence>
<keyword evidence="1" id="KW-1133">Transmembrane helix</keyword>
<keyword evidence="1" id="KW-0472">Membrane</keyword>
<dbReference type="EMBL" id="BARS01044217">
    <property type="protein sequence ID" value="GAG33813.1"/>
    <property type="molecule type" value="Genomic_DNA"/>
</dbReference>
<comment type="caution">
    <text evidence="2">The sequence shown here is derived from an EMBL/GenBank/DDBJ whole genome shotgun (WGS) entry which is preliminary data.</text>
</comment>
<keyword evidence="1" id="KW-0812">Transmembrane</keyword>
<protein>
    <submittedName>
        <fullName evidence="2">Uncharacterized protein</fullName>
    </submittedName>
</protein>
<feature type="non-terminal residue" evidence="2">
    <location>
        <position position="1"/>
    </location>
</feature>
<dbReference type="AlphaFoldDB" id="X0XAW7"/>
<organism evidence="2">
    <name type="scientific">marine sediment metagenome</name>
    <dbReference type="NCBI Taxonomy" id="412755"/>
    <lineage>
        <taxon>unclassified sequences</taxon>
        <taxon>metagenomes</taxon>
        <taxon>ecological metagenomes</taxon>
    </lineage>
</organism>
<reference evidence="2" key="1">
    <citation type="journal article" date="2014" name="Front. Microbiol.">
        <title>High frequency of phylogenetically diverse reductive dehalogenase-homologous genes in deep subseafloor sedimentary metagenomes.</title>
        <authorList>
            <person name="Kawai M."/>
            <person name="Futagami T."/>
            <person name="Toyoda A."/>
            <person name="Takaki Y."/>
            <person name="Nishi S."/>
            <person name="Hori S."/>
            <person name="Arai W."/>
            <person name="Tsubouchi T."/>
            <person name="Morono Y."/>
            <person name="Uchiyama I."/>
            <person name="Ito T."/>
            <person name="Fujiyama A."/>
            <person name="Inagaki F."/>
            <person name="Takami H."/>
        </authorList>
    </citation>
    <scope>NUCLEOTIDE SEQUENCE</scope>
    <source>
        <strain evidence="2">Expedition CK06-06</strain>
    </source>
</reference>
<proteinExistence type="predicted"/>
<feature type="transmembrane region" description="Helical" evidence="1">
    <location>
        <begin position="66"/>
        <end position="92"/>
    </location>
</feature>
<name>X0XAW7_9ZZZZ</name>
<feature type="transmembrane region" description="Helical" evidence="1">
    <location>
        <begin position="12"/>
        <end position="32"/>
    </location>
</feature>